<dbReference type="AlphaFoldDB" id="A0A845GVW7"/>
<dbReference type="EMBL" id="WWCX01000096">
    <property type="protein sequence ID" value="MYM98005.1"/>
    <property type="molecule type" value="Genomic_DNA"/>
</dbReference>
<dbReference type="Pfam" id="PF00534">
    <property type="entry name" value="Glycos_transf_1"/>
    <property type="match status" value="1"/>
</dbReference>
<dbReference type="GO" id="GO:0016757">
    <property type="term" value="F:glycosyltransferase activity"/>
    <property type="evidence" value="ECO:0007669"/>
    <property type="project" value="InterPro"/>
</dbReference>
<dbReference type="Proteomes" id="UP000447355">
    <property type="component" value="Unassembled WGS sequence"/>
</dbReference>
<dbReference type="SUPFAM" id="SSF53756">
    <property type="entry name" value="UDP-Glycosyltransferase/glycogen phosphorylase"/>
    <property type="match status" value="1"/>
</dbReference>
<dbReference type="Gene3D" id="3.40.50.2000">
    <property type="entry name" value="Glycogen Phosphorylase B"/>
    <property type="match status" value="2"/>
</dbReference>
<dbReference type="PANTHER" id="PTHR12526">
    <property type="entry name" value="GLYCOSYLTRANSFERASE"/>
    <property type="match status" value="1"/>
</dbReference>
<evidence type="ECO:0000259" key="2">
    <source>
        <dbReference type="Pfam" id="PF13439"/>
    </source>
</evidence>
<feature type="domain" description="Glycosyl transferase family 1" evidence="1">
    <location>
        <begin position="193"/>
        <end position="347"/>
    </location>
</feature>
<dbReference type="Pfam" id="PF13439">
    <property type="entry name" value="Glyco_transf_4"/>
    <property type="match status" value="1"/>
</dbReference>
<accession>A0A845GVW7</accession>
<keyword evidence="3" id="KW-0808">Transferase</keyword>
<gene>
    <name evidence="3" type="ORF">GTP90_29575</name>
</gene>
<dbReference type="InterPro" id="IPR001296">
    <property type="entry name" value="Glyco_trans_1"/>
</dbReference>
<dbReference type="CDD" id="cd03801">
    <property type="entry name" value="GT4_PimA-like"/>
    <property type="match status" value="1"/>
</dbReference>
<organism evidence="3 4">
    <name type="scientific">Duganella vulcania</name>
    <dbReference type="NCBI Taxonomy" id="2692166"/>
    <lineage>
        <taxon>Bacteria</taxon>
        <taxon>Pseudomonadati</taxon>
        <taxon>Pseudomonadota</taxon>
        <taxon>Betaproteobacteria</taxon>
        <taxon>Burkholderiales</taxon>
        <taxon>Oxalobacteraceae</taxon>
        <taxon>Telluria group</taxon>
        <taxon>Duganella</taxon>
    </lineage>
</organism>
<evidence type="ECO:0000313" key="4">
    <source>
        <dbReference type="Proteomes" id="UP000447355"/>
    </source>
</evidence>
<dbReference type="InterPro" id="IPR028098">
    <property type="entry name" value="Glyco_trans_4-like_N"/>
</dbReference>
<evidence type="ECO:0000313" key="3">
    <source>
        <dbReference type="EMBL" id="MYM98005.1"/>
    </source>
</evidence>
<sequence>MGYPINNFSTLERMMLAQAARLAELGHEMQIAFDGVKTPAAAAAARAYAPNVKLHLDLPASFGLRQPLALLRYLRAARRLIADGAFDIVHLYFDPGARVLNQLARLFPRTKFIRTIGSTPVPRGTRRYLDGIKQRKWVFDLSQMQKVICVGAHIGTMLVEFGVPAERIVVIPNATDIHRFRRVGAAAPSARMRLGFVGRLNPVKNIELMIRGMGLLVREHQRRDIELILVGDGQLRGELESLAQAEGVAEYVRFTGPVSDIPGLLNTGIDIYVQASHNEGCPAAVIEAMACEVPVVLSDIDGHRQVATPELHGSFFKANDVADFVRCVLMVCDNHARYQEVATRAREHIVATYGIDAWINQELAVYTQLLA</sequence>
<proteinExistence type="predicted"/>
<dbReference type="RefSeq" id="WP_161086869.1">
    <property type="nucleotide sequence ID" value="NZ_WWCX01000096.1"/>
</dbReference>
<comment type="caution">
    <text evidence="3">The sequence shown here is derived from an EMBL/GenBank/DDBJ whole genome shotgun (WGS) entry which is preliminary data.</text>
</comment>
<evidence type="ECO:0000259" key="1">
    <source>
        <dbReference type="Pfam" id="PF00534"/>
    </source>
</evidence>
<feature type="domain" description="Glycosyltransferase subfamily 4-like N-terminal" evidence="2">
    <location>
        <begin position="12"/>
        <end position="179"/>
    </location>
</feature>
<protein>
    <submittedName>
        <fullName evidence="3">Glycosyltransferase</fullName>
    </submittedName>
</protein>
<reference evidence="3" key="1">
    <citation type="submission" date="2019-12" db="EMBL/GenBank/DDBJ databases">
        <title>Novel species isolated from a subtropical stream in China.</title>
        <authorList>
            <person name="Lu H."/>
        </authorList>
    </citation>
    <scope>NUCLEOTIDE SEQUENCE [LARGE SCALE GENOMIC DNA]</scope>
    <source>
        <strain evidence="3">FT81W</strain>
    </source>
</reference>
<name>A0A845GVW7_9BURK</name>